<accession>A0ABT7I675</accession>
<proteinExistence type="predicted"/>
<sequence>MADSMDEGEMPDTEAWLIDDINGNPVGKAFYYSEPRDRIHAVK</sequence>
<dbReference type="Proteomes" id="UP001227964">
    <property type="component" value="Unassembled WGS sequence"/>
</dbReference>
<reference evidence="1 2" key="1">
    <citation type="submission" date="2023-06" db="EMBL/GenBank/DDBJ databases">
        <title>Marinobacter azerbaijanicus a moderately halophilic, isolated from Urmia Lake in Azerbaijan region of Iran.</title>
        <authorList>
            <person name="Sanchez-Porro C."/>
            <person name="Aghdam E.M."/>
            <person name="Saheb S.M."/>
            <person name="Tarhriz V."/>
            <person name="Kazemi E."/>
            <person name="Ammozegar M.A."/>
            <person name="Ventosa A."/>
            <person name="Hejazi M.S."/>
        </authorList>
    </citation>
    <scope>NUCLEOTIDE SEQUENCE [LARGE SCALE GENOMIC DNA]</scope>
    <source>
        <strain evidence="1 2">TBZ242</strain>
    </source>
</reference>
<dbReference type="RefSeq" id="WP_285387829.1">
    <property type="nucleotide sequence ID" value="NZ_JASSVS010000001.1"/>
</dbReference>
<keyword evidence="2" id="KW-1185">Reference proteome</keyword>
<dbReference type="EMBL" id="JASSVS010000001">
    <property type="protein sequence ID" value="MDL0429591.1"/>
    <property type="molecule type" value="Genomic_DNA"/>
</dbReference>
<evidence type="ECO:0000313" key="1">
    <source>
        <dbReference type="EMBL" id="MDL0429591.1"/>
    </source>
</evidence>
<organism evidence="1 2">
    <name type="scientific">Marinobacter azerbaijanicus</name>
    <dbReference type="NCBI Taxonomy" id="3050455"/>
    <lineage>
        <taxon>Bacteria</taxon>
        <taxon>Pseudomonadati</taxon>
        <taxon>Pseudomonadota</taxon>
        <taxon>Gammaproteobacteria</taxon>
        <taxon>Pseudomonadales</taxon>
        <taxon>Marinobacteraceae</taxon>
        <taxon>Marinobacter</taxon>
    </lineage>
</organism>
<evidence type="ECO:0000313" key="2">
    <source>
        <dbReference type="Proteomes" id="UP001227964"/>
    </source>
</evidence>
<protein>
    <recommendedName>
        <fullName evidence="3">GNAT family N-acetyltransferase</fullName>
    </recommendedName>
</protein>
<gene>
    <name evidence="1" type="ORF">QPM17_00500</name>
</gene>
<name>A0ABT7I675_9GAMM</name>
<evidence type="ECO:0008006" key="3">
    <source>
        <dbReference type="Google" id="ProtNLM"/>
    </source>
</evidence>
<comment type="caution">
    <text evidence="1">The sequence shown here is derived from an EMBL/GenBank/DDBJ whole genome shotgun (WGS) entry which is preliminary data.</text>
</comment>